<evidence type="ECO:0000313" key="1">
    <source>
        <dbReference type="EMBL" id="ACR13033.1"/>
    </source>
</evidence>
<dbReference type="OrthoDB" id="9888026at2"/>
<evidence type="ECO:0000313" key="2">
    <source>
        <dbReference type="Proteomes" id="UP000009080"/>
    </source>
</evidence>
<dbReference type="STRING" id="377629.TERTU_3728"/>
<sequence length="1133" mass="122237">MNLVNLIPAAEEISAPVNLVVGDETSGLAGLANLIQSQDLAGAASGLSGVFQSAITQAIPSAEGSPFGGTLSVLQDLSTATELPTDLLTGINQPLQDLQQIVERIPQIITTLSATGEAINDARNGDLTPVVQQATTALNGVVRSLTGPDLAGFSAWRDYLFELADTIRPITESGASAETIRDQLLLLAFGRVRDAIFALAPSMNNLSSDADAFFANLLPDVNALDLETLQNAVLAKLAEIKTAADTGVGDIETLTAEYRAAVIQLTDQINAAFDSLQAHLDNPLLQVNGVANIAQRELDSVLAMRIDDYSNVPQRLDEFFTGVEDSVDAVDLSLINNTISDFFTQIQEAITSLDTDAIQREISNANTTAENTVAQAQQMLTALTAQIQGWLNALTGSLDSAITQLGETGEDGKFHFFFEAELNELYAKIDTLIQGDPNHPENFSIQGSLTDFSDTFVELIQTIEQQLLQLAAQLDASKDALASTLDGVKTEIEAVDPQAVMDQATASIEQAFQAIGNLEFEPVVDPIIAELEEARDALADIDLSSLNDLLKAALKAALDAIQTSDFDREITAALLKELDEKLVEPREFLQSIADKINQLLNRVIAISPESLFAPVQQELDKIIAALDVDIAQQLRPIIDKALAELTGELEALNPAQFLTPLHDLYNTLQQSVDKLQPAQLLQPVQQQIDLLAQQVASIDLDAMLTPVNSVFGNVNAFLDALDPQRLLQPINEPFDSALGSLQAFAPSTLLAPLTDIMAQIADLTENIPASVITQIRDLYDEALARANALNPTVLFDAVREPYSAFKSRFESLQPNAALHAIQQEYSLTQTAVVQADTRDGSSFALELELSVPTILFASVSARCQQYQTRFNAVLNGLDPTNLEQKYQQAQARIEELLPLAIRDDITAGRLETLLGLTNPAVWIERLDAIYDRILNKLNQLSPAVLFAPLNDTYQTMRTALSAFDIAPVIAMIENIIQKLSELIGSISLEAIFAPLLAMVERMKNLVTGLDPSLLINGLNDRYQNLIGVLDNVAVDSILTALQSAWDGLQQKITALFNLENLLQPLLEIFAAIRAILSGLDAGEITDVLDDKLTKMRDELEQALNRTGTAFKQMLAAVPLEGASGSASAAGSIG</sequence>
<dbReference type="HOGENOM" id="CLU_278716_0_0_6"/>
<reference evidence="1 2" key="1">
    <citation type="journal article" date="2009" name="PLoS ONE">
        <title>The complete genome of Teredinibacter turnerae T7901: an intracellular endosymbiont of marine wood-boring bivalves (shipworms).</title>
        <authorList>
            <person name="Yang J.C."/>
            <person name="Madupu R."/>
            <person name="Durkin A.S."/>
            <person name="Ekborg N.A."/>
            <person name="Pedamallu C.S."/>
            <person name="Hostetler J.B."/>
            <person name="Radune D."/>
            <person name="Toms B.S."/>
            <person name="Henrissat B."/>
            <person name="Coutinho P.M."/>
            <person name="Schwarz S."/>
            <person name="Field L."/>
            <person name="Trindade-Silva A.E."/>
            <person name="Soares C.A.G."/>
            <person name="Elshahawi S."/>
            <person name="Hanora A."/>
            <person name="Schmidt E.W."/>
            <person name="Haygood M.G."/>
            <person name="Posfai J."/>
            <person name="Benner J."/>
            <person name="Madinger C."/>
            <person name="Nove J."/>
            <person name="Anton B."/>
            <person name="Chaudhary K."/>
            <person name="Foster J."/>
            <person name="Holman A."/>
            <person name="Kumar S."/>
            <person name="Lessard P.A."/>
            <person name="Luyten Y.A."/>
            <person name="Slatko B."/>
            <person name="Wood N."/>
            <person name="Wu B."/>
            <person name="Teplitski M."/>
            <person name="Mougous J.D."/>
            <person name="Ward N."/>
            <person name="Eisen J.A."/>
            <person name="Badger J.H."/>
            <person name="Distel D.L."/>
        </authorList>
    </citation>
    <scope>NUCLEOTIDE SEQUENCE [LARGE SCALE GENOMIC DNA]</scope>
    <source>
        <strain evidence="2">ATCC 39867 / T7901</strain>
    </source>
</reference>
<dbReference type="EMBL" id="CP001614">
    <property type="protein sequence ID" value="ACR13033.1"/>
    <property type="molecule type" value="Genomic_DNA"/>
</dbReference>
<dbReference type="eggNOG" id="COG1511">
    <property type="taxonomic scope" value="Bacteria"/>
</dbReference>
<dbReference type="RefSeq" id="WP_015819146.1">
    <property type="nucleotide sequence ID" value="NC_012997.1"/>
</dbReference>
<dbReference type="AlphaFoldDB" id="C5BSB0"/>
<organism evidence="1 2">
    <name type="scientific">Teredinibacter turnerae (strain ATCC 39867 / T7901)</name>
    <dbReference type="NCBI Taxonomy" id="377629"/>
    <lineage>
        <taxon>Bacteria</taxon>
        <taxon>Pseudomonadati</taxon>
        <taxon>Pseudomonadota</taxon>
        <taxon>Gammaproteobacteria</taxon>
        <taxon>Cellvibrionales</taxon>
        <taxon>Cellvibrionaceae</taxon>
        <taxon>Teredinibacter</taxon>
    </lineage>
</organism>
<dbReference type="Proteomes" id="UP000009080">
    <property type="component" value="Chromosome"/>
</dbReference>
<keyword evidence="2" id="KW-1185">Reference proteome</keyword>
<accession>C5BSB0</accession>
<protein>
    <submittedName>
        <fullName evidence="1">Uncharacterized protein</fullName>
    </submittedName>
</protein>
<proteinExistence type="predicted"/>
<gene>
    <name evidence="1" type="ordered locus">TERTU_3728</name>
</gene>
<name>C5BSB0_TERTT</name>
<dbReference type="KEGG" id="ttu:TERTU_3728"/>